<organism evidence="2 3">
    <name type="scientific">Propionispora vibrioides</name>
    <dbReference type="NCBI Taxonomy" id="112903"/>
    <lineage>
        <taxon>Bacteria</taxon>
        <taxon>Bacillati</taxon>
        <taxon>Bacillota</taxon>
        <taxon>Negativicutes</taxon>
        <taxon>Selenomonadales</taxon>
        <taxon>Sporomusaceae</taxon>
        <taxon>Propionispora</taxon>
    </lineage>
</organism>
<feature type="transmembrane region" description="Helical" evidence="1">
    <location>
        <begin position="118"/>
        <end position="136"/>
    </location>
</feature>
<evidence type="ECO:0000313" key="2">
    <source>
        <dbReference type="EMBL" id="SEO62619.1"/>
    </source>
</evidence>
<dbReference type="STRING" id="112903.SAMN04490178_103197"/>
<feature type="transmembrane region" description="Helical" evidence="1">
    <location>
        <begin position="55"/>
        <end position="72"/>
    </location>
</feature>
<feature type="transmembrane region" description="Helical" evidence="1">
    <location>
        <begin position="12"/>
        <end position="35"/>
    </location>
</feature>
<feature type="transmembrane region" description="Helical" evidence="1">
    <location>
        <begin position="412"/>
        <end position="434"/>
    </location>
</feature>
<keyword evidence="1" id="KW-0812">Transmembrane</keyword>
<dbReference type="PANTHER" id="PTHR10422">
    <property type="entry name" value="CYTOCHROME C OXIDASE SUBUNIT 1"/>
    <property type="match status" value="1"/>
</dbReference>
<sequence>MFRSQHLSYKYALIAYLLFGLQGLIATGGAIQLLFPDVNSPISFAAGRAFHLNISIYWPLLGMMGAIYFFFSQEAEREFYSLKLITVNFWLLTTTIGLTLGWLLLGFTEGREYLETNWLFKLATFASTLLLSFNLLRTYQASTMPKSRATLISIVAGSITLVIFYLPNIMSYSHPTTDEVAKFLVVHLWEEMSLELLGTGILAALVIRMIGVERRAVETAIYLDLIFAALAGILATGHHYYWIGVPAFWLWIGGIFSAMQVLPSIILLYTTLKSTNLKTFSCRSDRDKIVAALIGCSIFYHIFGAAFLGFLMAYPPLNRFIHGTYITSAHSHFALFGVFGFLVLALCFYMLFTEISLAKKLYPWCWVALLSLNAGLLTMGTGLLLAGGLQVYCWWVMGLSIDETNELIRPYLLIRAAGGAVYSAGSLLLTFVVVKSLWPKIKMLFQSEGHLSNIACDDLNQLDGLLDDLVQKGKEAEQVLQKIQNLSPTILTRSKENK</sequence>
<dbReference type="OrthoDB" id="9767153at2"/>
<dbReference type="Pfam" id="PF00115">
    <property type="entry name" value="COX1"/>
    <property type="match status" value="1"/>
</dbReference>
<feature type="transmembrane region" description="Helical" evidence="1">
    <location>
        <begin position="148"/>
        <end position="166"/>
    </location>
</feature>
<dbReference type="GO" id="GO:0004129">
    <property type="term" value="F:cytochrome-c oxidase activity"/>
    <property type="evidence" value="ECO:0007669"/>
    <property type="project" value="InterPro"/>
</dbReference>
<feature type="transmembrane region" description="Helical" evidence="1">
    <location>
        <begin position="248"/>
        <end position="269"/>
    </location>
</feature>
<feature type="transmembrane region" description="Helical" evidence="1">
    <location>
        <begin position="289"/>
        <end position="313"/>
    </location>
</feature>
<feature type="transmembrane region" description="Helical" evidence="1">
    <location>
        <begin position="84"/>
        <end position="106"/>
    </location>
</feature>
<feature type="transmembrane region" description="Helical" evidence="1">
    <location>
        <begin position="222"/>
        <end position="242"/>
    </location>
</feature>
<keyword evidence="3" id="KW-1185">Reference proteome</keyword>
<keyword evidence="1" id="KW-0472">Membrane</keyword>
<feature type="transmembrane region" description="Helical" evidence="1">
    <location>
        <begin position="333"/>
        <end position="352"/>
    </location>
</feature>
<dbReference type="GO" id="GO:0020037">
    <property type="term" value="F:heme binding"/>
    <property type="evidence" value="ECO:0007669"/>
    <property type="project" value="InterPro"/>
</dbReference>
<dbReference type="GO" id="GO:0016020">
    <property type="term" value="C:membrane"/>
    <property type="evidence" value="ECO:0007669"/>
    <property type="project" value="InterPro"/>
</dbReference>
<dbReference type="RefSeq" id="WP_091744166.1">
    <property type="nucleotide sequence ID" value="NZ_FODY01000003.1"/>
</dbReference>
<dbReference type="EMBL" id="FODY01000003">
    <property type="protein sequence ID" value="SEO62619.1"/>
    <property type="molecule type" value="Genomic_DNA"/>
</dbReference>
<dbReference type="Proteomes" id="UP000198847">
    <property type="component" value="Unassembled WGS sequence"/>
</dbReference>
<proteinExistence type="predicted"/>
<dbReference type="GO" id="GO:0009060">
    <property type="term" value="P:aerobic respiration"/>
    <property type="evidence" value="ECO:0007669"/>
    <property type="project" value="InterPro"/>
</dbReference>
<reference evidence="2 3" key="1">
    <citation type="submission" date="2016-10" db="EMBL/GenBank/DDBJ databases">
        <authorList>
            <person name="de Groot N.N."/>
        </authorList>
    </citation>
    <scope>NUCLEOTIDE SEQUENCE [LARGE SCALE GENOMIC DNA]</scope>
    <source>
        <strain evidence="2 3">DSM 13305</strain>
    </source>
</reference>
<feature type="transmembrane region" description="Helical" evidence="1">
    <location>
        <begin position="364"/>
        <end position="392"/>
    </location>
</feature>
<dbReference type="SUPFAM" id="SSF81442">
    <property type="entry name" value="Cytochrome c oxidase subunit I-like"/>
    <property type="match status" value="1"/>
</dbReference>
<evidence type="ECO:0000256" key="1">
    <source>
        <dbReference type="SAM" id="Phobius"/>
    </source>
</evidence>
<evidence type="ECO:0000313" key="3">
    <source>
        <dbReference type="Proteomes" id="UP000198847"/>
    </source>
</evidence>
<dbReference type="Gene3D" id="1.20.210.10">
    <property type="entry name" value="Cytochrome c oxidase-like, subunit I domain"/>
    <property type="match status" value="1"/>
</dbReference>
<dbReference type="AlphaFoldDB" id="A0A1H8R7M4"/>
<keyword evidence="1" id="KW-1133">Transmembrane helix</keyword>
<protein>
    <submittedName>
        <fullName evidence="2">Nitric oxide reductase, NorB subunit apoprotein</fullName>
    </submittedName>
</protein>
<accession>A0A1H8R7M4</accession>
<dbReference type="InterPro" id="IPR036927">
    <property type="entry name" value="Cyt_c_oxase-like_su1_sf"/>
</dbReference>
<gene>
    <name evidence="2" type="ORF">SAMN04490178_103197</name>
</gene>
<dbReference type="InterPro" id="IPR000883">
    <property type="entry name" value="Cyt_C_Oxase_1"/>
</dbReference>
<feature type="transmembrane region" description="Helical" evidence="1">
    <location>
        <begin position="192"/>
        <end position="210"/>
    </location>
</feature>
<name>A0A1H8R7M4_9FIRM</name>